<evidence type="ECO:0000313" key="2">
    <source>
        <dbReference type="EMBL" id="TVU60404.1"/>
    </source>
</evidence>
<comment type="caution">
    <text evidence="2">The sequence shown here is derived from an EMBL/GenBank/DDBJ whole genome shotgun (WGS) entry which is preliminary data.</text>
</comment>
<dbReference type="OrthoDB" id="1253990at2"/>
<organism evidence="2 3">
    <name type="scientific">Paenarthrobacter nitroguajacolicus</name>
    <name type="common">Arthrobacter nitroguajacolicus</name>
    <dbReference type="NCBI Taxonomy" id="211146"/>
    <lineage>
        <taxon>Bacteria</taxon>
        <taxon>Bacillati</taxon>
        <taxon>Actinomycetota</taxon>
        <taxon>Actinomycetes</taxon>
        <taxon>Micrococcales</taxon>
        <taxon>Micrococcaceae</taxon>
        <taxon>Paenarthrobacter</taxon>
    </lineage>
</organism>
<dbReference type="SUPFAM" id="SSF142433">
    <property type="entry name" value="CinA-like"/>
    <property type="match status" value="1"/>
</dbReference>
<dbReference type="Pfam" id="PF02464">
    <property type="entry name" value="CinA"/>
    <property type="match status" value="1"/>
</dbReference>
<accession>A0A558GU48</accession>
<dbReference type="NCBIfam" id="TIGR00199">
    <property type="entry name" value="PncC_domain"/>
    <property type="match status" value="1"/>
</dbReference>
<evidence type="ECO:0000259" key="1">
    <source>
        <dbReference type="Pfam" id="PF02464"/>
    </source>
</evidence>
<dbReference type="GO" id="GO:0016787">
    <property type="term" value="F:hydrolase activity"/>
    <property type="evidence" value="ECO:0007669"/>
    <property type="project" value="UniProtKB-KW"/>
</dbReference>
<dbReference type="InterPro" id="IPR008136">
    <property type="entry name" value="CinA_C"/>
</dbReference>
<sequence length="165" mass="15988">MTAGAAVTATAAVAAAIGKNLTVATAESLTAGMVAATLANTPGASGMLQGGVIAYQNSVKAGVLGVSAELLAAVGSVDGAVAEAMADGARRACGADVGISTTGVAGPEPHDGKTVGTVFIGVASDAGVASFQYLFSGDRQSIREQACEAALERLIVAVSDVGYRS</sequence>
<dbReference type="RefSeq" id="WP_144652188.1">
    <property type="nucleotide sequence ID" value="NZ_VNFK01000014.1"/>
</dbReference>
<dbReference type="AlphaFoldDB" id="A0A558GU48"/>
<dbReference type="EMBL" id="VNFK01000014">
    <property type="protein sequence ID" value="TVU60404.1"/>
    <property type="molecule type" value="Genomic_DNA"/>
</dbReference>
<dbReference type="Gene3D" id="3.90.950.20">
    <property type="entry name" value="CinA-like"/>
    <property type="match status" value="1"/>
</dbReference>
<reference evidence="2 3" key="1">
    <citation type="submission" date="2019-07" db="EMBL/GenBank/DDBJ databases">
        <title>Diversity of Bacteria from Kongsfjorden, Arctic.</title>
        <authorList>
            <person name="Yu Y."/>
        </authorList>
    </citation>
    <scope>NUCLEOTIDE SEQUENCE [LARGE SCALE GENOMIC DNA]</scope>
    <source>
        <strain evidence="2 3">SM1928</strain>
    </source>
</reference>
<proteinExistence type="predicted"/>
<keyword evidence="2" id="KW-0378">Hydrolase</keyword>
<dbReference type="InterPro" id="IPR036653">
    <property type="entry name" value="CinA-like_C"/>
</dbReference>
<protein>
    <submittedName>
        <fullName evidence="2">Nicotinamide-nucleotide amidohydrolase family protein</fullName>
    </submittedName>
</protein>
<evidence type="ECO:0000313" key="3">
    <source>
        <dbReference type="Proteomes" id="UP000316500"/>
    </source>
</evidence>
<feature type="domain" description="CinA C-terminal" evidence="1">
    <location>
        <begin position="10"/>
        <end position="155"/>
    </location>
</feature>
<name>A0A558GU48_PAENT</name>
<dbReference type="Proteomes" id="UP000316500">
    <property type="component" value="Unassembled WGS sequence"/>
</dbReference>
<gene>
    <name evidence="2" type="ORF">FQP90_16645</name>
</gene>